<dbReference type="EMBL" id="CASHTH010000045">
    <property type="protein sequence ID" value="CAI7989931.1"/>
    <property type="molecule type" value="Genomic_DNA"/>
</dbReference>
<organism evidence="2 3">
    <name type="scientific">Geodia barretti</name>
    <name type="common">Barrett's horny sponge</name>
    <dbReference type="NCBI Taxonomy" id="519541"/>
    <lineage>
        <taxon>Eukaryota</taxon>
        <taxon>Metazoa</taxon>
        <taxon>Porifera</taxon>
        <taxon>Demospongiae</taxon>
        <taxon>Heteroscleromorpha</taxon>
        <taxon>Tetractinellida</taxon>
        <taxon>Astrophorina</taxon>
        <taxon>Geodiidae</taxon>
        <taxon>Geodia</taxon>
    </lineage>
</organism>
<evidence type="ECO:0000313" key="2">
    <source>
        <dbReference type="EMBL" id="CAI7989931.1"/>
    </source>
</evidence>
<protein>
    <submittedName>
        <fullName evidence="2">Uncharacterized protein</fullName>
    </submittedName>
</protein>
<proteinExistence type="predicted"/>
<feature type="compositionally biased region" description="Basic and acidic residues" evidence="1">
    <location>
        <begin position="1"/>
        <end position="10"/>
    </location>
</feature>
<sequence>MSEEEKKGDKPAPGPNNTPDNDDTDEDPAKTGAEVAGNGADATSQGDSANAIKDENATEGKASGATGTDKKPQTVTEGKASEPLALTRNRYNVPMMPKKLLTSAKMTERSKTVPGRTTALNVKATEMSTSIAQSVHAGPYAPCVATRTITGFLLRCKVKATSETEINIINIQ</sequence>
<feature type="region of interest" description="Disordered" evidence="1">
    <location>
        <begin position="1"/>
        <end position="86"/>
    </location>
</feature>
<keyword evidence="3" id="KW-1185">Reference proteome</keyword>
<comment type="caution">
    <text evidence="2">The sequence shown here is derived from an EMBL/GenBank/DDBJ whole genome shotgun (WGS) entry which is preliminary data.</text>
</comment>
<name>A0AA35QT46_GEOBA</name>
<evidence type="ECO:0000256" key="1">
    <source>
        <dbReference type="SAM" id="MobiDB-lite"/>
    </source>
</evidence>
<reference evidence="2" key="1">
    <citation type="submission" date="2023-03" db="EMBL/GenBank/DDBJ databases">
        <authorList>
            <person name="Steffen K."/>
            <person name="Cardenas P."/>
        </authorList>
    </citation>
    <scope>NUCLEOTIDE SEQUENCE</scope>
</reference>
<accession>A0AA35QT46</accession>
<gene>
    <name evidence="2" type="ORF">GBAR_LOCUS369</name>
</gene>
<dbReference type="Proteomes" id="UP001174909">
    <property type="component" value="Unassembled WGS sequence"/>
</dbReference>
<evidence type="ECO:0000313" key="3">
    <source>
        <dbReference type="Proteomes" id="UP001174909"/>
    </source>
</evidence>
<dbReference type="AlphaFoldDB" id="A0AA35QT46"/>